<gene>
    <name evidence="1" type="ordered locus">Weevi_0256</name>
</gene>
<evidence type="ECO:0000313" key="1">
    <source>
        <dbReference type="EMBL" id="ADX66978.1"/>
    </source>
</evidence>
<dbReference type="EMBL" id="CP002455">
    <property type="protein sequence ID" value="ADX66978.1"/>
    <property type="molecule type" value="Genomic_DNA"/>
</dbReference>
<dbReference type="STRING" id="865938.Weevi_0256"/>
<sequence>MAKLTKTKVKNALEKAGGMPVHASKILNVEYPTLYRFMKRNPEMAEIREAARSKLHEDLESLTTFAIKTGYIAKAVLDEKGNPTKEVFYEDVDTRTRLSQANFLMNQYRASVGIKDEIDVTTKGEKVTTERIAIIELPEHLRPKSEEEKAE</sequence>
<dbReference type="AlphaFoldDB" id="F0NXS1"/>
<dbReference type="eggNOG" id="ENOG5033KF5">
    <property type="taxonomic scope" value="Bacteria"/>
</dbReference>
<protein>
    <recommendedName>
        <fullName evidence="3">Terminase small subunit</fullName>
    </recommendedName>
</protein>
<organism evidence="1 2">
    <name type="scientific">Weeksella virosa (strain ATCC 43766 / DSM 16922 / JCM 21250 / CCUG 30538 / CDC 9751 / IAM 14551 / NBRC 16016 / NCTC 11634 / CL345/78)</name>
    <dbReference type="NCBI Taxonomy" id="865938"/>
    <lineage>
        <taxon>Bacteria</taxon>
        <taxon>Pseudomonadati</taxon>
        <taxon>Bacteroidota</taxon>
        <taxon>Flavobacteriia</taxon>
        <taxon>Flavobacteriales</taxon>
        <taxon>Weeksellaceae</taxon>
        <taxon>Weeksella</taxon>
    </lineage>
</organism>
<dbReference type="KEGG" id="wvi:Weevi_0256"/>
<dbReference type="Proteomes" id="UP000008641">
    <property type="component" value="Chromosome"/>
</dbReference>
<evidence type="ECO:0008006" key="3">
    <source>
        <dbReference type="Google" id="ProtNLM"/>
    </source>
</evidence>
<reference evidence="1 2" key="1">
    <citation type="journal article" date="2011" name="Stand. Genomic Sci.">
        <title>Complete genome sequence of Weeksella virosa type strain (9751).</title>
        <authorList>
            <person name="Lang E."/>
            <person name="Teshima H."/>
            <person name="Lucas S."/>
            <person name="Lapidus A."/>
            <person name="Hammon N."/>
            <person name="Deshpande S."/>
            <person name="Nolan M."/>
            <person name="Cheng J.F."/>
            <person name="Pitluck S."/>
            <person name="Liolios K."/>
            <person name="Pagani I."/>
            <person name="Mikhailova N."/>
            <person name="Ivanova N."/>
            <person name="Mavromatis K."/>
            <person name="Pati A."/>
            <person name="Tapia R."/>
            <person name="Han C."/>
            <person name="Goodwin L."/>
            <person name="Chen A."/>
            <person name="Palaniappan K."/>
            <person name="Land M."/>
            <person name="Hauser L."/>
            <person name="Chang Y.J."/>
            <person name="Jeffries C.D."/>
            <person name="Brambilla E.M."/>
            <person name="Kopitz M."/>
            <person name="Rohde M."/>
            <person name="Goker M."/>
            <person name="Tindall B.J."/>
            <person name="Detter J.C."/>
            <person name="Woyke T."/>
            <person name="Bristow J."/>
            <person name="Eisen J.A."/>
            <person name="Markowitz V."/>
            <person name="Hugenholtz P."/>
            <person name="Klenk H.P."/>
            <person name="Kyrpides N.C."/>
        </authorList>
    </citation>
    <scope>NUCLEOTIDE SEQUENCE [LARGE SCALE GENOMIC DNA]</scope>
    <source>
        <strain evidence="2">ATCC 43766 / DSM 16922 / JCM 21250 / NBRC 16016 / NCTC 11634 / CL345/78</strain>
    </source>
</reference>
<dbReference type="HOGENOM" id="CLU_1730683_0_0_10"/>
<keyword evidence="2" id="KW-1185">Reference proteome</keyword>
<name>F0NXS1_WEEVC</name>
<evidence type="ECO:0000313" key="2">
    <source>
        <dbReference type="Proteomes" id="UP000008641"/>
    </source>
</evidence>
<proteinExistence type="predicted"/>
<accession>F0NXS1</accession>
<reference evidence="2" key="2">
    <citation type="journal article" date="2011" name="Stand. Genomic Sci.">
        <title>Complete genome sequence of Weeksella virosa type strain (9751T).</title>
        <authorList>
            <person name="Lang E."/>
            <person name="Teshima H."/>
            <person name="Lucas S."/>
            <person name="Lapidus A."/>
            <person name="Hammon N."/>
            <person name="Deshpande S."/>
            <person name="Nolan M."/>
            <person name="Cheng J."/>
            <person name="Pitluck S."/>
            <person name="Liolios K."/>
            <person name="Pagani I."/>
            <person name="Mikhailova N."/>
            <person name="Ivanova N."/>
            <person name="Mavromatis K."/>
            <person name="Pati A."/>
            <person name="Tapia R."/>
            <person name="Han C."/>
            <person name="Goodwin L."/>
            <person name="Chen A."/>
            <person name="Palaniappan K."/>
            <person name="Land M."/>
            <person name="Hauser L."/>
            <person name="Chang Y."/>
            <person name="Jeffries C."/>
            <person name="Brambilla E."/>
            <person name="Kopitz M."/>
            <person name="Rohde M."/>
            <person name="Goker M."/>
            <person name="Tindall B."/>
            <person name="Detter J."/>
            <person name="Woyke T."/>
            <person name="Bristow J."/>
            <person name="Eisen J."/>
            <person name="Markowitz V."/>
            <person name="Hugenholtz P."/>
            <person name="Klenk H."/>
            <person name="Kyrpides N."/>
        </authorList>
    </citation>
    <scope>NUCLEOTIDE SEQUENCE [LARGE SCALE GENOMIC DNA]</scope>
    <source>
        <strain evidence="2">ATCC 43766 / DSM 16922 / JCM 21250 / NBRC 16016 / NCTC 11634 / CL345/78</strain>
    </source>
</reference>
<dbReference type="RefSeq" id="WP_013597370.1">
    <property type="nucleotide sequence ID" value="NC_015144.1"/>
</dbReference>